<name>A0A9W8I8N1_9FUNG</name>
<comment type="caution">
    <text evidence="1">The sequence shown here is derived from an EMBL/GenBank/DDBJ whole genome shotgun (WGS) entry which is preliminary data.</text>
</comment>
<organism evidence="1 2">
    <name type="scientific">Coemansia brasiliensis</name>
    <dbReference type="NCBI Taxonomy" id="2650707"/>
    <lineage>
        <taxon>Eukaryota</taxon>
        <taxon>Fungi</taxon>
        <taxon>Fungi incertae sedis</taxon>
        <taxon>Zoopagomycota</taxon>
        <taxon>Kickxellomycotina</taxon>
        <taxon>Kickxellomycetes</taxon>
        <taxon>Kickxellales</taxon>
        <taxon>Kickxellaceae</taxon>
        <taxon>Coemansia</taxon>
    </lineage>
</organism>
<keyword evidence="2" id="KW-1185">Reference proteome</keyword>
<gene>
    <name evidence="1" type="ORF">IWW36_001674</name>
</gene>
<protein>
    <submittedName>
        <fullName evidence="1">Uncharacterized protein</fullName>
    </submittedName>
</protein>
<proteinExistence type="predicted"/>
<evidence type="ECO:0000313" key="1">
    <source>
        <dbReference type="EMBL" id="KAJ2850705.1"/>
    </source>
</evidence>
<dbReference type="AlphaFoldDB" id="A0A9W8I8N1"/>
<evidence type="ECO:0000313" key="2">
    <source>
        <dbReference type="Proteomes" id="UP001139887"/>
    </source>
</evidence>
<dbReference type="OrthoDB" id="5575347at2759"/>
<reference evidence="1" key="1">
    <citation type="submission" date="2022-07" db="EMBL/GenBank/DDBJ databases">
        <title>Phylogenomic reconstructions and comparative analyses of Kickxellomycotina fungi.</title>
        <authorList>
            <person name="Reynolds N.K."/>
            <person name="Stajich J.E."/>
            <person name="Barry K."/>
            <person name="Grigoriev I.V."/>
            <person name="Crous P."/>
            <person name="Smith M.E."/>
        </authorList>
    </citation>
    <scope>NUCLEOTIDE SEQUENCE</scope>
    <source>
        <strain evidence="1">NRRL 1566</strain>
    </source>
</reference>
<accession>A0A9W8I8N1</accession>
<sequence length="95" mass="10304">MKLPEHLKLAGHWADSALAAAQAAQLAAIRLRLEGAAPRTVPEQLEECLQAQGTEHEQTLEEACGAKQQLDQLGHYLDKLEANVAEMEQAMGMAD</sequence>
<dbReference type="EMBL" id="JANBUW010000025">
    <property type="protein sequence ID" value="KAJ2850705.1"/>
    <property type="molecule type" value="Genomic_DNA"/>
</dbReference>
<dbReference type="Proteomes" id="UP001139887">
    <property type="component" value="Unassembled WGS sequence"/>
</dbReference>